<accession>A0A7G9YU16</accession>
<keyword evidence="4 7" id="KW-0689">Ribosomal protein</keyword>
<dbReference type="FunFam" id="3.30.860.10:FF:000002">
    <property type="entry name" value="40S ribosomal protein S15"/>
    <property type="match status" value="1"/>
</dbReference>
<dbReference type="GO" id="GO:0003735">
    <property type="term" value="F:structural constituent of ribosome"/>
    <property type="evidence" value="ECO:0007669"/>
    <property type="project" value="UniProtKB-UniRule"/>
</dbReference>
<name>A0A7G9YU16_9EURY</name>
<dbReference type="SUPFAM" id="SSF54570">
    <property type="entry name" value="Ribosomal protein S19"/>
    <property type="match status" value="1"/>
</dbReference>
<dbReference type="GO" id="GO:0000028">
    <property type="term" value="P:ribosomal small subunit assembly"/>
    <property type="evidence" value="ECO:0007669"/>
    <property type="project" value="TreeGrafter"/>
</dbReference>
<comment type="similarity">
    <text evidence="2 7 8">Belongs to the universal ribosomal protein uS19 family.</text>
</comment>
<dbReference type="PRINTS" id="PR00975">
    <property type="entry name" value="RIBOSOMALS19"/>
</dbReference>
<evidence type="ECO:0000256" key="2">
    <source>
        <dbReference type="ARBA" id="ARBA00007345"/>
    </source>
</evidence>
<dbReference type="PIRSF" id="PIRSF002144">
    <property type="entry name" value="Ribosomal_S19"/>
    <property type="match status" value="1"/>
</dbReference>
<gene>
    <name evidence="7" type="primary">rps19p</name>
    <name evidence="9" type="ORF">CBNPKNJC_00014</name>
</gene>
<proteinExistence type="inferred from homology"/>
<keyword evidence="7" id="KW-0694">RNA-binding</keyword>
<evidence type="ECO:0000313" key="9">
    <source>
        <dbReference type="EMBL" id="QNO51500.1"/>
    </source>
</evidence>
<protein>
    <recommendedName>
        <fullName evidence="6 7">Small ribosomal subunit protein uS19</fullName>
    </recommendedName>
</protein>
<evidence type="ECO:0000256" key="4">
    <source>
        <dbReference type="ARBA" id="ARBA00022980"/>
    </source>
</evidence>
<dbReference type="InterPro" id="IPR005713">
    <property type="entry name" value="Ribosomal_uS19_euk/arc"/>
</dbReference>
<sequence length="140" mass="15924">MAKKKAKSKTTLKKKEEEFMYRGYTLAKLKKMSLGDLADLLGARQRRKLKRELRSSEEKLLERSKTDKESVKTHLRDAIILPCMVGKKIGIHNGKSFEFVEIKTEMIGHYLGEFALTRKKVLHGSAGVGATRSSKYVPLK</sequence>
<dbReference type="GO" id="GO:0022627">
    <property type="term" value="C:cytosolic small ribosomal subunit"/>
    <property type="evidence" value="ECO:0007669"/>
    <property type="project" value="UniProtKB-UniRule"/>
</dbReference>
<evidence type="ECO:0000256" key="8">
    <source>
        <dbReference type="RuleBase" id="RU003485"/>
    </source>
</evidence>
<evidence type="ECO:0000256" key="1">
    <source>
        <dbReference type="ARBA" id="ARBA00003239"/>
    </source>
</evidence>
<dbReference type="Gene3D" id="3.30.860.10">
    <property type="entry name" value="30s Ribosomal Protein S19, Chain A"/>
    <property type="match status" value="1"/>
</dbReference>
<dbReference type="InterPro" id="IPR002222">
    <property type="entry name" value="Ribosomal_uS19"/>
</dbReference>
<evidence type="ECO:0000256" key="5">
    <source>
        <dbReference type="ARBA" id="ARBA00023274"/>
    </source>
</evidence>
<organism evidence="9">
    <name type="scientific">Candidatus Methanophagaceae archaeon ANME-1 ERB6</name>
    <dbReference type="NCBI Taxonomy" id="2759912"/>
    <lineage>
        <taxon>Archaea</taxon>
        <taxon>Methanobacteriati</taxon>
        <taxon>Methanobacteriota</taxon>
        <taxon>Stenosarchaea group</taxon>
        <taxon>Methanomicrobia</taxon>
        <taxon>Candidatus Methanophagales</taxon>
        <taxon>Candidatus Methanophagaceae</taxon>
    </lineage>
</organism>
<dbReference type="InterPro" id="IPR023575">
    <property type="entry name" value="Ribosomal_uS19_SF"/>
</dbReference>
<dbReference type="Pfam" id="PF00203">
    <property type="entry name" value="Ribosomal_S19"/>
    <property type="match status" value="1"/>
</dbReference>
<comment type="function">
    <text evidence="1 7">Protein S19 forms a complex with S13 that binds strongly to the 16S ribosomal RNA.</text>
</comment>
<dbReference type="AlphaFoldDB" id="A0A7G9YU16"/>
<dbReference type="GO" id="GO:0006412">
    <property type="term" value="P:translation"/>
    <property type="evidence" value="ECO:0007669"/>
    <property type="project" value="UniProtKB-UniRule"/>
</dbReference>
<dbReference type="EMBL" id="MT631471">
    <property type="protein sequence ID" value="QNO51500.1"/>
    <property type="molecule type" value="Genomic_DNA"/>
</dbReference>
<evidence type="ECO:0000256" key="7">
    <source>
        <dbReference type="HAMAP-Rule" id="MF_00531"/>
    </source>
</evidence>
<dbReference type="HAMAP" id="MF_00531">
    <property type="entry name" value="Ribosomal_uS19"/>
    <property type="match status" value="1"/>
</dbReference>
<evidence type="ECO:0000256" key="6">
    <source>
        <dbReference type="ARBA" id="ARBA00035163"/>
    </source>
</evidence>
<dbReference type="GO" id="GO:0019843">
    <property type="term" value="F:rRNA binding"/>
    <property type="evidence" value="ECO:0007669"/>
    <property type="project" value="UniProtKB-UniRule"/>
</dbReference>
<dbReference type="InterPro" id="IPR020934">
    <property type="entry name" value="Ribosomal_uS19_CS"/>
</dbReference>
<dbReference type="NCBIfam" id="TIGR01025">
    <property type="entry name" value="uS19_arch"/>
    <property type="match status" value="1"/>
</dbReference>
<keyword evidence="5 7" id="KW-0687">Ribonucleoprotein</keyword>
<dbReference type="PANTHER" id="PTHR11880:SF2">
    <property type="entry name" value="SMALL RIBOSOMAL SUBUNIT PROTEIN US19"/>
    <property type="match status" value="1"/>
</dbReference>
<evidence type="ECO:0000256" key="3">
    <source>
        <dbReference type="ARBA" id="ARBA00022730"/>
    </source>
</evidence>
<dbReference type="PROSITE" id="PS00323">
    <property type="entry name" value="RIBOSOMAL_S19"/>
    <property type="match status" value="1"/>
</dbReference>
<dbReference type="PANTHER" id="PTHR11880">
    <property type="entry name" value="RIBOSOMAL PROTEIN S19P FAMILY MEMBER"/>
    <property type="match status" value="1"/>
</dbReference>
<reference evidence="9" key="1">
    <citation type="submission" date="2020-06" db="EMBL/GenBank/DDBJ databases">
        <title>Unique genomic features of the anaerobic methanotrophic archaea.</title>
        <authorList>
            <person name="Chadwick G.L."/>
            <person name="Skennerton C.T."/>
            <person name="Laso-Perez R."/>
            <person name="Leu A.O."/>
            <person name="Speth D.R."/>
            <person name="Yu H."/>
            <person name="Morgan-Lang C."/>
            <person name="Hatzenpichler R."/>
            <person name="Goudeau D."/>
            <person name="Malmstrom R."/>
            <person name="Brazelton W.J."/>
            <person name="Woyke T."/>
            <person name="Hallam S.J."/>
            <person name="Tyson G.W."/>
            <person name="Wegener G."/>
            <person name="Boetius A."/>
            <person name="Orphan V."/>
        </authorList>
    </citation>
    <scope>NUCLEOTIDE SEQUENCE</scope>
</reference>
<dbReference type="NCBIfam" id="NF003121">
    <property type="entry name" value="PRK04038.1"/>
    <property type="match status" value="1"/>
</dbReference>
<keyword evidence="3 7" id="KW-0699">rRNA-binding</keyword>